<name>A0ABX4YCJ5_9LEPT</name>
<reference evidence="1" key="1">
    <citation type="submission" date="2018-01" db="EMBL/GenBank/DDBJ databases">
        <title>Genomic characterization of Leptospira inadai serogroup Lyme isolated from captured rat in Brazil and comparative analysis with human reference strain.</title>
        <authorList>
            <person name="Moreno L.Z."/>
            <person name="Loureiro A.P."/>
            <person name="Miraglia F."/>
            <person name="Kremer F.S."/>
            <person name="Eslabao M.R."/>
            <person name="Dellagostin O.A."/>
            <person name="Lilenbaum W."/>
            <person name="Moreno A.M."/>
        </authorList>
    </citation>
    <scope>NUCLEOTIDE SEQUENCE [LARGE SCALE GENOMIC DNA]</scope>
    <source>
        <strain evidence="1">M34/99</strain>
    </source>
</reference>
<evidence type="ECO:0000313" key="1">
    <source>
        <dbReference type="EMBL" id="PNV71512.1"/>
    </source>
</evidence>
<evidence type="ECO:0000313" key="2">
    <source>
        <dbReference type="Proteomes" id="UP000094669"/>
    </source>
</evidence>
<dbReference type="Proteomes" id="UP000094669">
    <property type="component" value="Unassembled WGS sequence"/>
</dbReference>
<gene>
    <name evidence="1" type="ORF">BES34_021385</name>
</gene>
<keyword evidence="2" id="KW-1185">Reference proteome</keyword>
<organism evidence="1 2">
    <name type="scientific">Leptospira inadai serovar Lyme</name>
    <dbReference type="NCBI Taxonomy" id="293084"/>
    <lineage>
        <taxon>Bacteria</taxon>
        <taxon>Pseudomonadati</taxon>
        <taxon>Spirochaetota</taxon>
        <taxon>Spirochaetia</taxon>
        <taxon>Leptospirales</taxon>
        <taxon>Leptospiraceae</taxon>
        <taxon>Leptospira</taxon>
    </lineage>
</organism>
<dbReference type="EMBL" id="MCRM02000045">
    <property type="protein sequence ID" value="PNV71512.1"/>
    <property type="molecule type" value="Genomic_DNA"/>
</dbReference>
<protein>
    <submittedName>
        <fullName evidence="1">Uncharacterized protein</fullName>
    </submittedName>
</protein>
<proteinExistence type="predicted"/>
<comment type="caution">
    <text evidence="1">The sequence shown here is derived from an EMBL/GenBank/DDBJ whole genome shotgun (WGS) entry which is preliminary data.</text>
</comment>
<accession>A0ABX4YCJ5</accession>
<sequence>MEPQTTDRSSALWVSEDGGQRTEDRCARFAHARQKLLDIEKVIEDMEKSPVTQESFFREWNFHSSMFCLLSPGTVLANVTLEWKRRII</sequence>